<name>A0ABN6MAX7_9ACTN</name>
<evidence type="ECO:0000313" key="7">
    <source>
        <dbReference type="Proteomes" id="UP001320544"/>
    </source>
</evidence>
<comment type="similarity">
    <text evidence="1">Belongs to the LysR transcriptional regulatory family.</text>
</comment>
<organism evidence="6 7">
    <name type="scientific">Raoultibacter timonensis</name>
    <dbReference type="NCBI Taxonomy" id="1907662"/>
    <lineage>
        <taxon>Bacteria</taxon>
        <taxon>Bacillati</taxon>
        <taxon>Actinomycetota</taxon>
        <taxon>Coriobacteriia</taxon>
        <taxon>Eggerthellales</taxon>
        <taxon>Eggerthellaceae</taxon>
        <taxon>Raoultibacter</taxon>
    </lineage>
</organism>
<evidence type="ECO:0000256" key="1">
    <source>
        <dbReference type="ARBA" id="ARBA00009437"/>
    </source>
</evidence>
<evidence type="ECO:0000313" key="6">
    <source>
        <dbReference type="EMBL" id="BDE95182.1"/>
    </source>
</evidence>
<keyword evidence="7" id="KW-1185">Reference proteome</keyword>
<protein>
    <submittedName>
        <fullName evidence="6">LysR family transcriptional regulator</fullName>
    </submittedName>
</protein>
<dbReference type="Gene3D" id="3.40.190.290">
    <property type="match status" value="1"/>
</dbReference>
<feature type="domain" description="HTH lysR-type" evidence="5">
    <location>
        <begin position="1"/>
        <end position="59"/>
    </location>
</feature>
<dbReference type="Pfam" id="PF00126">
    <property type="entry name" value="HTH_1"/>
    <property type="match status" value="1"/>
</dbReference>
<dbReference type="InterPro" id="IPR036390">
    <property type="entry name" value="WH_DNA-bd_sf"/>
</dbReference>
<dbReference type="EMBL" id="AP025564">
    <property type="protein sequence ID" value="BDE95182.1"/>
    <property type="molecule type" value="Genomic_DNA"/>
</dbReference>
<dbReference type="PROSITE" id="PS50931">
    <property type="entry name" value="HTH_LYSR"/>
    <property type="match status" value="1"/>
</dbReference>
<reference evidence="6 7" key="1">
    <citation type="submission" date="2022-01" db="EMBL/GenBank/DDBJ databases">
        <title>Novel bile acid biosynthetic pathways are enriched in the microbiome of centenarians.</title>
        <authorList>
            <person name="Sato Y."/>
            <person name="Atarashi K."/>
            <person name="Plichta R.D."/>
            <person name="Arai Y."/>
            <person name="Sasajima S."/>
            <person name="Kearney M.S."/>
            <person name="Suda W."/>
            <person name="Takeshita K."/>
            <person name="Sasaki T."/>
            <person name="Okamoto S."/>
            <person name="Skelly N.A."/>
            <person name="Okamura Y."/>
            <person name="Vlamakis H."/>
            <person name="Li Y."/>
            <person name="Tanoue T."/>
            <person name="Takei H."/>
            <person name="Nittono H."/>
            <person name="Narushima S."/>
            <person name="Irie J."/>
            <person name="Itoh H."/>
            <person name="Moriya K."/>
            <person name="Sugiura Y."/>
            <person name="Suematsu M."/>
            <person name="Moritoki N."/>
            <person name="Shibata S."/>
            <person name="Littman R.D."/>
            <person name="Fischbach A.M."/>
            <person name="Uwamino Y."/>
            <person name="Inoue T."/>
            <person name="Honda A."/>
            <person name="Hattori M."/>
            <person name="Murai T."/>
            <person name="Xavier J.R."/>
            <person name="Hirose N."/>
            <person name="Honda K."/>
        </authorList>
    </citation>
    <scope>NUCLEOTIDE SEQUENCE [LARGE SCALE GENOMIC DNA]</scope>
    <source>
        <strain evidence="6 7">CE91-St30</strain>
    </source>
</reference>
<dbReference type="RefSeq" id="WP_244411631.1">
    <property type="nucleotide sequence ID" value="NZ_AP025564.1"/>
</dbReference>
<dbReference type="Gene3D" id="1.10.10.10">
    <property type="entry name" value="Winged helix-like DNA-binding domain superfamily/Winged helix DNA-binding domain"/>
    <property type="match status" value="1"/>
</dbReference>
<dbReference type="SUPFAM" id="SSF53850">
    <property type="entry name" value="Periplasmic binding protein-like II"/>
    <property type="match status" value="1"/>
</dbReference>
<evidence type="ECO:0000256" key="3">
    <source>
        <dbReference type="ARBA" id="ARBA00023125"/>
    </source>
</evidence>
<gene>
    <name evidence="6" type="ORF">CE91St30_05150</name>
</gene>
<dbReference type="CDD" id="cd05466">
    <property type="entry name" value="PBP2_LTTR_substrate"/>
    <property type="match status" value="1"/>
</dbReference>
<keyword evidence="4" id="KW-0804">Transcription</keyword>
<dbReference type="SUPFAM" id="SSF46785">
    <property type="entry name" value="Winged helix' DNA-binding domain"/>
    <property type="match status" value="1"/>
</dbReference>
<keyword evidence="2" id="KW-0805">Transcription regulation</keyword>
<dbReference type="Proteomes" id="UP001320544">
    <property type="component" value="Chromosome"/>
</dbReference>
<dbReference type="InterPro" id="IPR000847">
    <property type="entry name" value="LysR_HTH_N"/>
</dbReference>
<sequence length="303" mass="33588">MYSDKCDYFILAYDSPSFSAAAARVPMSPQGFTKAIHNLERELGVPLFASDSDGTRRPTPYATEFYEYAKHVQTERNLLESAFERISSSGYAEIRVASALGIPGLLGPEFPHGFAVDCPDASVALNELPDSLCEAVVRDGLYDLALTISPAGEDFTTQEIYSSPVLYWVRRDDPLAEQDSISIRDLAGRRIATPGREFKCFQQLRLRFEEEGLGQPNVVEHSEIFWIYEFVLHGGGVGFTLPHLAKLEVFSANSDIVALPVEGLTWGFGVSHLSSRSLCQREKDFIAYVANCAAGFSKKHRSR</sequence>
<evidence type="ECO:0000256" key="2">
    <source>
        <dbReference type="ARBA" id="ARBA00023015"/>
    </source>
</evidence>
<keyword evidence="3" id="KW-0238">DNA-binding</keyword>
<evidence type="ECO:0000256" key="4">
    <source>
        <dbReference type="ARBA" id="ARBA00023163"/>
    </source>
</evidence>
<dbReference type="InterPro" id="IPR005119">
    <property type="entry name" value="LysR_subst-bd"/>
</dbReference>
<dbReference type="PANTHER" id="PTHR30346:SF28">
    <property type="entry name" value="HTH-TYPE TRANSCRIPTIONAL REGULATOR CYNR"/>
    <property type="match status" value="1"/>
</dbReference>
<dbReference type="PANTHER" id="PTHR30346">
    <property type="entry name" value="TRANSCRIPTIONAL DUAL REGULATOR HCAR-RELATED"/>
    <property type="match status" value="1"/>
</dbReference>
<dbReference type="Pfam" id="PF03466">
    <property type="entry name" value="LysR_substrate"/>
    <property type="match status" value="1"/>
</dbReference>
<dbReference type="InterPro" id="IPR036388">
    <property type="entry name" value="WH-like_DNA-bd_sf"/>
</dbReference>
<proteinExistence type="inferred from homology"/>
<accession>A0ABN6MAX7</accession>
<evidence type="ECO:0000259" key="5">
    <source>
        <dbReference type="PROSITE" id="PS50931"/>
    </source>
</evidence>